<evidence type="ECO:0000313" key="4">
    <source>
        <dbReference type="EMBL" id="RXE57828.1"/>
    </source>
</evidence>
<dbReference type="InterPro" id="IPR051210">
    <property type="entry name" value="Ub_ligase/GEF_domain"/>
</dbReference>
<dbReference type="SUPFAM" id="SSF49265">
    <property type="entry name" value="Fibronectin type III"/>
    <property type="match status" value="2"/>
</dbReference>
<dbReference type="CDD" id="cd00063">
    <property type="entry name" value="FN3"/>
    <property type="match status" value="2"/>
</dbReference>
<gene>
    <name evidence="4" type="ORF">EFD62_15470</name>
</gene>
<feature type="domain" description="Fibronectin type-III" evidence="3">
    <location>
        <begin position="516"/>
        <end position="600"/>
    </location>
</feature>
<feature type="chain" id="PRO_5020763282" description="Fibronectin type-III domain-containing protein" evidence="2">
    <location>
        <begin position="34"/>
        <end position="1428"/>
    </location>
</feature>
<evidence type="ECO:0000256" key="2">
    <source>
        <dbReference type="SAM" id="SignalP"/>
    </source>
</evidence>
<dbReference type="InterPro" id="IPR013783">
    <property type="entry name" value="Ig-like_fold"/>
</dbReference>
<feature type="domain" description="Fibronectin type-III" evidence="3">
    <location>
        <begin position="1042"/>
        <end position="1127"/>
    </location>
</feature>
<dbReference type="SMART" id="SM00060">
    <property type="entry name" value="FN3"/>
    <property type="match status" value="4"/>
</dbReference>
<dbReference type="PANTHER" id="PTHR22870">
    <property type="entry name" value="REGULATOR OF CHROMOSOME CONDENSATION"/>
    <property type="match status" value="1"/>
</dbReference>
<feature type="signal peptide" evidence="2">
    <location>
        <begin position="1"/>
        <end position="33"/>
    </location>
</feature>
<comment type="caution">
    <text evidence="4">The sequence shown here is derived from an EMBL/GenBank/DDBJ whole genome shotgun (WGS) entry which is preliminary data.</text>
</comment>
<name>A0A4Q0I0X6_9FIRM</name>
<evidence type="ECO:0000256" key="1">
    <source>
        <dbReference type="ARBA" id="ARBA00022737"/>
    </source>
</evidence>
<dbReference type="InterPro" id="IPR058923">
    <property type="entry name" value="RCC1-like_dom"/>
</dbReference>
<sequence>MLFLLMGGNNVNKKRFKAILASLQILVFSIVQASQVLAVHGAIEQKNVLSAMNPTVEISEDNIEIYSSNNNVKKTVSIAVGGSHSLLVGNDGIVWAWGDNSYGQLGNGTTTYCTTKRQAENLENVVAVSAGNIHSLALKNDGTVWTWGGHEYDFVPFQLTGLNDITEISAGDIHNLALKSDGTVWGWGNNSYGQLGDNDTTEIDQPIQLDGLSDVIGISAGYSHSLFLKSDGTVWALGDNSYGQLGDGTFTDSSIPVMVTGLSDVVSISAGEDYNLALKSDGTVWSWGDNTTCQLGVKTYPEWYDPSVPISTGNTFEPSAVPLLIDGLSDVKEIVSGNYQGFVLKSDGTVWTWGGYYGDLALRGDIEILQVEGISDITQLAAGANHVLAMKSDETVWAWGDNYYGQLGDGTTEYKDTPVLSKDLVPPTAPTNITAFVGEDGVVLEWESSTDEGEIGGYEIYRDNIKIGTTSDTTYTDTDIKDVANYHKYTVKCYDTSGNISEGAVTIINDKEVPSVPLNLRVIQTTTKIVIEWEPSTDNSWVAGYVVFRDGEEVGYTDSTNFTELNLPHNSTYTYTVKAYDSSDNYSEASSPLVVETETIKSVALAAHYNHSLQVKDDGTVWAWGYNNYGQLGDGTTIKRLAAVQVKNLKDIVAVAAGEQFSLALKNDGTVWVWGYNGYGQLGDGTYNNRTQPVRNYELSDIISIEAGINHAIALESDGTVWTWGSNGYGQLGKGNFYSYSYPSKVVELDNVIDVSAGANFSVALKNDGTVWAWGSNSSGQIGEGTTKSNENIPVKINGLTDIIDVKAGNDHVLALKSDGTVWAWGGNGSGQLGNETRVSSKVPVQVKGLVDVVDIGAGNGSSIALKNDGTVWTWGANGYGQLGDGSNTARLSPVQVEGLSDVVDVVMGSYHSLAQKIDGTVWAWGNNSGGRLGDETETDRKKPVLSRDITPPSIPANISVAKSYDKLVLTWDASTDVVGVAGYEIYRDETKIAVTTATTYTDSDLSEINKTHVYYVKAFDTAGNISEAAKVVVNDDEAPSKPSNVKAISNSPTTVSLEWEPSTDNVLVAGYEIYRDGKKIGTSKESKYTDKEIPHNETYTYTVKAFDESDNYSLESDIQTVTTGILTTVPIAAGDYHSLQIRSDGTVWACGYNYYGELGDGTKVKRIEAVQVKDLENIVAVSAGNSYSVALMNNGTVWTWGYGENRQLGNGTRTNSSTPVKVKGLNDVVAIKAGNSHTLALKGDGTVWAWGSNYYGELGNGTTNEIAEPVQVSGLNNIIAISAGYGFNLALKDDGTVYAWGYNYYGQLGDGTNNNSLIPIKVNGLSDVKNIFASRYNSIVLKSDGTVWAWGSNSYGLLGYGTINEISYVPVQVKDLSDVNAIVSKYGHNLALKNDGTVWAWGYNSNGQLGNDTLINSYVPVKVKALY</sequence>
<dbReference type="InterPro" id="IPR036116">
    <property type="entry name" value="FN3_sf"/>
</dbReference>
<organism evidence="4 5">
    <name type="scientific">Acetivibrio mesophilus</name>
    <dbReference type="NCBI Taxonomy" id="2487273"/>
    <lineage>
        <taxon>Bacteria</taxon>
        <taxon>Bacillati</taxon>
        <taxon>Bacillota</taxon>
        <taxon>Clostridia</taxon>
        <taxon>Eubacteriales</taxon>
        <taxon>Oscillospiraceae</taxon>
        <taxon>Acetivibrio</taxon>
    </lineage>
</organism>
<dbReference type="Pfam" id="PF25390">
    <property type="entry name" value="WD40_RLD"/>
    <property type="match status" value="3"/>
</dbReference>
<keyword evidence="2" id="KW-0732">Signal</keyword>
<dbReference type="PANTHER" id="PTHR22870:SF408">
    <property type="entry name" value="OS09G0560450 PROTEIN"/>
    <property type="match status" value="1"/>
</dbReference>
<keyword evidence="5" id="KW-1185">Reference proteome</keyword>
<dbReference type="InterPro" id="IPR009091">
    <property type="entry name" value="RCC1/BLIP-II"/>
</dbReference>
<keyword evidence="1" id="KW-0677">Repeat</keyword>
<dbReference type="Pfam" id="PF00041">
    <property type="entry name" value="fn3"/>
    <property type="match status" value="1"/>
</dbReference>
<reference evidence="5" key="1">
    <citation type="submission" date="2018-11" db="EMBL/GenBank/DDBJ databases">
        <title>Genome sequencing of a novel mesophilic and cellulolytic organism within the genus Hungateiclostridium.</title>
        <authorList>
            <person name="Rettenmaier R."/>
            <person name="Liebl W."/>
            <person name="Zverlov V."/>
        </authorList>
    </citation>
    <scope>NUCLEOTIDE SEQUENCE [LARGE SCALE GENOMIC DNA]</scope>
    <source>
        <strain evidence="5">N2K1</strain>
    </source>
</reference>
<dbReference type="EMBL" id="RLII01000033">
    <property type="protein sequence ID" value="RXE57828.1"/>
    <property type="molecule type" value="Genomic_DNA"/>
</dbReference>
<evidence type="ECO:0000259" key="3">
    <source>
        <dbReference type="PROSITE" id="PS50853"/>
    </source>
</evidence>
<dbReference type="Pfam" id="PF13540">
    <property type="entry name" value="RCC1_2"/>
    <property type="match status" value="1"/>
</dbReference>
<dbReference type="InterPro" id="IPR000408">
    <property type="entry name" value="Reg_chr_condens"/>
</dbReference>
<dbReference type="PRINTS" id="PR00633">
    <property type="entry name" value="RCCNDNSATION"/>
</dbReference>
<proteinExistence type="predicted"/>
<dbReference type="Gene3D" id="2.60.40.10">
    <property type="entry name" value="Immunoglobulins"/>
    <property type="match status" value="3"/>
</dbReference>
<dbReference type="Pfam" id="PF00415">
    <property type="entry name" value="RCC1"/>
    <property type="match status" value="1"/>
</dbReference>
<dbReference type="InterPro" id="IPR003961">
    <property type="entry name" value="FN3_dom"/>
</dbReference>
<protein>
    <recommendedName>
        <fullName evidence="3">Fibronectin type-III domain-containing protein</fullName>
    </recommendedName>
</protein>
<dbReference type="Gene3D" id="2.130.10.30">
    <property type="entry name" value="Regulator of chromosome condensation 1/beta-lactamase-inhibitor protein II"/>
    <property type="match status" value="6"/>
</dbReference>
<dbReference type="PROSITE" id="PS50012">
    <property type="entry name" value="RCC1_3"/>
    <property type="match status" value="19"/>
</dbReference>
<dbReference type="Proteomes" id="UP000289166">
    <property type="component" value="Unassembled WGS sequence"/>
</dbReference>
<dbReference type="PROSITE" id="PS00626">
    <property type="entry name" value="RCC1_2"/>
    <property type="match status" value="2"/>
</dbReference>
<dbReference type="PROSITE" id="PS50853">
    <property type="entry name" value="FN3"/>
    <property type="match status" value="2"/>
</dbReference>
<dbReference type="SUPFAM" id="SSF50985">
    <property type="entry name" value="RCC1/BLIP-II"/>
    <property type="match status" value="3"/>
</dbReference>
<evidence type="ECO:0000313" key="5">
    <source>
        <dbReference type="Proteomes" id="UP000289166"/>
    </source>
</evidence>
<accession>A0A4Q0I0X6</accession>